<name>A0AAE4AQX2_9BACT</name>
<comment type="caution">
    <text evidence="3">The sequence shown here is derived from an EMBL/GenBank/DDBJ whole genome shotgun (WGS) entry which is preliminary data.</text>
</comment>
<feature type="region of interest" description="Disordered" evidence="1">
    <location>
        <begin position="34"/>
        <end position="54"/>
    </location>
</feature>
<dbReference type="Gene3D" id="3.30.420.10">
    <property type="entry name" value="Ribonuclease H-like superfamily/Ribonuclease H"/>
    <property type="match status" value="1"/>
</dbReference>
<dbReference type="AlphaFoldDB" id="A0AAE4AQX2"/>
<dbReference type="GO" id="GO:0003676">
    <property type="term" value="F:nucleic acid binding"/>
    <property type="evidence" value="ECO:0007669"/>
    <property type="project" value="InterPro"/>
</dbReference>
<keyword evidence="4" id="KW-1185">Reference proteome</keyword>
<organism evidence="3 4">
    <name type="scientific">Oligosphaera ethanolica</name>
    <dbReference type="NCBI Taxonomy" id="760260"/>
    <lineage>
        <taxon>Bacteria</taxon>
        <taxon>Pseudomonadati</taxon>
        <taxon>Lentisphaerota</taxon>
        <taxon>Oligosphaeria</taxon>
        <taxon>Oligosphaerales</taxon>
        <taxon>Oligosphaeraceae</taxon>
        <taxon>Oligosphaera</taxon>
    </lineage>
</organism>
<evidence type="ECO:0000259" key="2">
    <source>
        <dbReference type="PROSITE" id="PS50994"/>
    </source>
</evidence>
<dbReference type="RefSeq" id="WP_307264582.1">
    <property type="nucleotide sequence ID" value="NZ_JAUSVL010000001.1"/>
</dbReference>
<dbReference type="GO" id="GO:0015074">
    <property type="term" value="P:DNA integration"/>
    <property type="evidence" value="ECO:0007669"/>
    <property type="project" value="InterPro"/>
</dbReference>
<dbReference type="InterPro" id="IPR012337">
    <property type="entry name" value="RNaseH-like_sf"/>
</dbReference>
<reference evidence="3" key="1">
    <citation type="submission" date="2023-07" db="EMBL/GenBank/DDBJ databases">
        <title>Genomic Encyclopedia of Type Strains, Phase IV (KMG-IV): sequencing the most valuable type-strain genomes for metagenomic binning, comparative biology and taxonomic classification.</title>
        <authorList>
            <person name="Goeker M."/>
        </authorList>
    </citation>
    <scope>NUCLEOTIDE SEQUENCE</scope>
    <source>
        <strain evidence="3">DSM 24202</strain>
    </source>
</reference>
<gene>
    <name evidence="3" type="ORF">J3R75_003690</name>
</gene>
<dbReference type="EMBL" id="JAUSVL010000001">
    <property type="protein sequence ID" value="MDQ0291583.1"/>
    <property type="molecule type" value="Genomic_DNA"/>
</dbReference>
<dbReference type="SUPFAM" id="SSF53098">
    <property type="entry name" value="Ribonuclease H-like"/>
    <property type="match status" value="1"/>
</dbReference>
<dbReference type="Proteomes" id="UP001238163">
    <property type="component" value="Unassembled WGS sequence"/>
</dbReference>
<evidence type="ECO:0000313" key="4">
    <source>
        <dbReference type="Proteomes" id="UP001238163"/>
    </source>
</evidence>
<evidence type="ECO:0000313" key="3">
    <source>
        <dbReference type="EMBL" id="MDQ0291583.1"/>
    </source>
</evidence>
<dbReference type="Pfam" id="PF13683">
    <property type="entry name" value="rve_3"/>
    <property type="match status" value="1"/>
</dbReference>
<dbReference type="InterPro" id="IPR001584">
    <property type="entry name" value="Integrase_cat-core"/>
</dbReference>
<dbReference type="InterPro" id="IPR050900">
    <property type="entry name" value="Transposase_IS3/IS150/IS904"/>
</dbReference>
<dbReference type="InterPro" id="IPR036397">
    <property type="entry name" value="RNaseH_sf"/>
</dbReference>
<sequence>MAGGPCRVLPIGESKFWHHPLTAITFTQSPSLKEHQDAKIEVPDQSQSPSHAPPLSRWRAAILNLRGPARAAGRDVEAVFQQGVERFPEAKGRVISNNGKQFVCKKYRELLTLSGFTYCITSPYYPQSNGKQERFHGSLKSERLNHKHLNDFDYAEKVIDDYVDYYNNVRLHSAIGYVTPRDMLEGRAPAIQALRSQKLKDARERRRMAFQEYNVSLTAHCETEDGSAGGCNSQKWVTPMQPGH</sequence>
<proteinExistence type="predicted"/>
<dbReference type="PROSITE" id="PS50994">
    <property type="entry name" value="INTEGRASE"/>
    <property type="match status" value="1"/>
</dbReference>
<accession>A0AAE4AQX2</accession>
<dbReference type="PANTHER" id="PTHR46889">
    <property type="entry name" value="TRANSPOSASE INSF FOR INSERTION SEQUENCE IS3B-RELATED"/>
    <property type="match status" value="1"/>
</dbReference>
<evidence type="ECO:0000256" key="1">
    <source>
        <dbReference type="SAM" id="MobiDB-lite"/>
    </source>
</evidence>
<feature type="domain" description="Integrase catalytic" evidence="2">
    <location>
        <begin position="26"/>
        <end position="188"/>
    </location>
</feature>
<protein>
    <recommendedName>
        <fullName evidence="2">Integrase catalytic domain-containing protein</fullName>
    </recommendedName>
</protein>
<dbReference type="PANTHER" id="PTHR46889:SF4">
    <property type="entry name" value="TRANSPOSASE INSO FOR INSERTION SEQUENCE ELEMENT IS911B-RELATED"/>
    <property type="match status" value="1"/>
</dbReference>